<feature type="transmembrane region" description="Helical" evidence="10">
    <location>
        <begin position="773"/>
        <end position="800"/>
    </location>
</feature>
<feature type="compositionally biased region" description="Polar residues" evidence="9">
    <location>
        <begin position="1"/>
        <end position="11"/>
    </location>
</feature>
<dbReference type="EMBL" id="KZ819323">
    <property type="protein sequence ID" value="PWN22577.1"/>
    <property type="molecule type" value="Genomic_DNA"/>
</dbReference>
<dbReference type="Pfam" id="PF03169">
    <property type="entry name" value="OPT"/>
    <property type="match status" value="1"/>
</dbReference>
<feature type="transmembrane region" description="Helical" evidence="10">
    <location>
        <begin position="278"/>
        <end position="296"/>
    </location>
</feature>
<dbReference type="RefSeq" id="XP_025349737.1">
    <property type="nucleotide sequence ID" value="XM_025490204.1"/>
</dbReference>
<feature type="transmembrane region" description="Helical" evidence="10">
    <location>
        <begin position="308"/>
        <end position="335"/>
    </location>
</feature>
<comment type="subcellular location">
    <subcellularLocation>
        <location evidence="1">Membrane</location>
        <topology evidence="1">Multi-pass membrane protein</topology>
    </subcellularLocation>
</comment>
<keyword evidence="7 10" id="KW-1133">Transmembrane helix</keyword>
<name>A0A316UBH3_9BASI</name>
<evidence type="ECO:0000256" key="6">
    <source>
        <dbReference type="ARBA" id="ARBA00022927"/>
    </source>
</evidence>
<keyword evidence="4 10" id="KW-0812">Transmembrane</keyword>
<feature type="transmembrane region" description="Helical" evidence="10">
    <location>
        <begin position="381"/>
        <end position="402"/>
    </location>
</feature>
<evidence type="ECO:0000256" key="3">
    <source>
        <dbReference type="ARBA" id="ARBA00022448"/>
    </source>
</evidence>
<sequence length="830" mass="90835">MDPAHPSSSRYQPIPDASAATIPSLANLSGSSSASQRSLTPISARRRHSQSQTDDGVEDEESKRRGVEEDDDEEDGALELDEFLPNGRSSRRANGVVGQDDDDDGHHKGPDEGLDPSDPLTLVKRAVPETDDPTLPALTLRAVMIGSFFAVLGAAVAQLFFYKSNSPAFSSYFVILVSLPVGRWLARNVPEKTVKLPFIGPVELNPGPFSIKEHLLVGVIASSGASSAYASDILNIQILFFNQRMGPISSLSLLFSTQLLGFGFAGLVHNLLVKTPSMIFPSTLVITSLFHTLHGAQSLDMRRRLRFFVVAFLGIFSYQFLPALMAPTLSSIAILCLINHESPVSRTLSSGYKGFGLGNISLDWTAIGGSGPLFQPWWAALNYYSGFALMMWIIMPLLYFYFNLWDASSFPSALGSGLYTASVPRERFNVSNVLKPDNTLDLVKWKTEGPIMLTPYFAISYGIAFAILTSLLMHIFLWHRGDVVRALSNPVHDDYHNRAMRNYESVPKSWYFATLAVSLSTSVILVAFAPLQLPVWGLLIAILIALTFLVPVGIIKAVSDTGVGLNVITEFVAGYMLPGRPIANVCFKCYGYMAMSQALDLIVDLKLALYMKIPPKSMFLAQLLGTIIGCVVNYTVLSFVLSPASGYIPYLSGEVVDPTGQWDGRKVHIFWSASIIWGAIGPAEFFSGEYRVLYYGFILGFLLPLPFYFAHKIYAKPLALRGIDLSKVAFPIFLHGANAAPQVPTNIILSGFTASFLSQKWAREKRPKWFARYNYVLSAALDAGSSINALVVFVLSVTLLKLLPMPHWLLNPAKDSEYCTPSAAVAGVAN</sequence>
<feature type="transmembrane region" description="Helical" evidence="10">
    <location>
        <begin position="142"/>
        <end position="162"/>
    </location>
</feature>
<feature type="compositionally biased region" description="Acidic residues" evidence="9">
    <location>
        <begin position="68"/>
        <end position="82"/>
    </location>
</feature>
<evidence type="ECO:0000256" key="9">
    <source>
        <dbReference type="SAM" id="MobiDB-lite"/>
    </source>
</evidence>
<evidence type="ECO:0000256" key="7">
    <source>
        <dbReference type="ARBA" id="ARBA00022989"/>
    </source>
</evidence>
<comment type="similarity">
    <text evidence="2">Belongs to the oligopeptide OPT transporter family.</text>
</comment>
<keyword evidence="6" id="KW-0653">Protein transport</keyword>
<feature type="transmembrane region" description="Helical" evidence="10">
    <location>
        <begin position="168"/>
        <end position="186"/>
    </location>
</feature>
<keyword evidence="5" id="KW-0571">Peptide transport</keyword>
<keyword evidence="8 10" id="KW-0472">Membrane</keyword>
<dbReference type="NCBIfam" id="TIGR00727">
    <property type="entry name" value="ISP4_OPT"/>
    <property type="match status" value="1"/>
</dbReference>
<proteinExistence type="inferred from homology"/>
<feature type="transmembrane region" description="Helical" evidence="10">
    <location>
        <begin position="619"/>
        <end position="641"/>
    </location>
</feature>
<feature type="transmembrane region" description="Helical" evidence="10">
    <location>
        <begin position="535"/>
        <end position="555"/>
    </location>
</feature>
<evidence type="ECO:0000256" key="10">
    <source>
        <dbReference type="SAM" id="Phobius"/>
    </source>
</evidence>
<gene>
    <name evidence="11" type="ORF">BCV69DRAFT_246355</name>
</gene>
<evidence type="ECO:0000256" key="8">
    <source>
        <dbReference type="ARBA" id="ARBA00023136"/>
    </source>
</evidence>
<feature type="region of interest" description="Disordered" evidence="9">
    <location>
        <begin position="1"/>
        <end position="119"/>
    </location>
</feature>
<dbReference type="GO" id="GO:0015031">
    <property type="term" value="P:protein transport"/>
    <property type="evidence" value="ECO:0007669"/>
    <property type="project" value="UniProtKB-KW"/>
</dbReference>
<evidence type="ECO:0000313" key="11">
    <source>
        <dbReference type="EMBL" id="PWN22577.1"/>
    </source>
</evidence>
<evidence type="ECO:0000256" key="2">
    <source>
        <dbReference type="ARBA" id="ARBA00008807"/>
    </source>
</evidence>
<keyword evidence="12" id="KW-1185">Reference proteome</keyword>
<organism evidence="11 12">
    <name type="scientific">Pseudomicrostroma glucosiphilum</name>
    <dbReference type="NCBI Taxonomy" id="1684307"/>
    <lineage>
        <taxon>Eukaryota</taxon>
        <taxon>Fungi</taxon>
        <taxon>Dikarya</taxon>
        <taxon>Basidiomycota</taxon>
        <taxon>Ustilaginomycotina</taxon>
        <taxon>Exobasidiomycetes</taxon>
        <taxon>Microstromatales</taxon>
        <taxon>Microstromatales incertae sedis</taxon>
        <taxon>Pseudomicrostroma</taxon>
    </lineage>
</organism>
<evidence type="ECO:0000256" key="1">
    <source>
        <dbReference type="ARBA" id="ARBA00004141"/>
    </source>
</evidence>
<reference evidence="11 12" key="1">
    <citation type="journal article" date="2018" name="Mol. Biol. Evol.">
        <title>Broad Genomic Sampling Reveals a Smut Pathogenic Ancestry of the Fungal Clade Ustilaginomycotina.</title>
        <authorList>
            <person name="Kijpornyongpan T."/>
            <person name="Mondo S.J."/>
            <person name="Barry K."/>
            <person name="Sandor L."/>
            <person name="Lee J."/>
            <person name="Lipzen A."/>
            <person name="Pangilinan J."/>
            <person name="LaButti K."/>
            <person name="Hainaut M."/>
            <person name="Henrissat B."/>
            <person name="Grigoriev I.V."/>
            <person name="Spatafora J.W."/>
            <person name="Aime M.C."/>
        </authorList>
    </citation>
    <scope>NUCLEOTIDE SEQUENCE [LARGE SCALE GENOMIC DNA]</scope>
    <source>
        <strain evidence="11 12">MCA 4718</strain>
    </source>
</reference>
<evidence type="ECO:0000313" key="12">
    <source>
        <dbReference type="Proteomes" id="UP000245942"/>
    </source>
</evidence>
<evidence type="ECO:0000256" key="5">
    <source>
        <dbReference type="ARBA" id="ARBA00022856"/>
    </source>
</evidence>
<feature type="transmembrane region" description="Helical" evidence="10">
    <location>
        <begin position="510"/>
        <end position="529"/>
    </location>
</feature>
<dbReference type="NCBIfam" id="TIGR00728">
    <property type="entry name" value="OPT_sfam"/>
    <property type="match status" value="1"/>
</dbReference>
<feature type="transmembrane region" description="Helical" evidence="10">
    <location>
        <begin position="251"/>
        <end position="272"/>
    </location>
</feature>
<dbReference type="PANTHER" id="PTHR22601">
    <property type="entry name" value="ISP4 LIKE PROTEIN"/>
    <property type="match status" value="1"/>
</dbReference>
<feature type="transmembrane region" description="Helical" evidence="10">
    <location>
        <begin position="456"/>
        <end position="478"/>
    </location>
</feature>
<dbReference type="GO" id="GO:0016020">
    <property type="term" value="C:membrane"/>
    <property type="evidence" value="ECO:0007669"/>
    <property type="project" value="UniProtKB-SubCell"/>
</dbReference>
<dbReference type="Proteomes" id="UP000245942">
    <property type="component" value="Unassembled WGS sequence"/>
</dbReference>
<feature type="compositionally biased region" description="Low complexity" evidence="9">
    <location>
        <begin position="24"/>
        <end position="39"/>
    </location>
</feature>
<evidence type="ECO:0000256" key="4">
    <source>
        <dbReference type="ARBA" id="ARBA00022692"/>
    </source>
</evidence>
<dbReference type="InterPro" id="IPR004813">
    <property type="entry name" value="OPT"/>
</dbReference>
<dbReference type="GO" id="GO:0035673">
    <property type="term" value="F:oligopeptide transmembrane transporter activity"/>
    <property type="evidence" value="ECO:0007669"/>
    <property type="project" value="InterPro"/>
</dbReference>
<keyword evidence="3" id="KW-0813">Transport</keyword>
<dbReference type="InterPro" id="IPR004648">
    <property type="entry name" value="Oligpept_transpt"/>
</dbReference>
<feature type="transmembrane region" description="Helical" evidence="10">
    <location>
        <begin position="692"/>
        <end position="711"/>
    </location>
</feature>
<protein>
    <submittedName>
        <fullName evidence="11">Putative OPT1-high-affinity glutathione transporter</fullName>
    </submittedName>
</protein>
<dbReference type="AlphaFoldDB" id="A0A316UBH3"/>
<dbReference type="GeneID" id="37011938"/>
<accession>A0A316UBH3</accession>
<dbReference type="OrthoDB" id="9986677at2759"/>